<dbReference type="EMBL" id="CP000771">
    <property type="protein sequence ID" value="ABS60289.1"/>
    <property type="molecule type" value="Genomic_DNA"/>
</dbReference>
<dbReference type="RefSeq" id="WP_011993609.1">
    <property type="nucleotide sequence ID" value="NC_009718.1"/>
</dbReference>
<proteinExistence type="predicted"/>
<dbReference type="Proteomes" id="UP000002415">
    <property type="component" value="Chromosome"/>
</dbReference>
<name>A7HK56_FERNB</name>
<accession>A7HK56</accession>
<keyword evidence="3" id="KW-1185">Reference proteome</keyword>
<dbReference type="AlphaFoldDB" id="A7HK56"/>
<organism evidence="2 3">
    <name type="scientific">Fervidobacterium nodosum (strain ATCC 35602 / DSM 5306 / Rt17-B1)</name>
    <dbReference type="NCBI Taxonomy" id="381764"/>
    <lineage>
        <taxon>Bacteria</taxon>
        <taxon>Thermotogati</taxon>
        <taxon>Thermotogota</taxon>
        <taxon>Thermotogae</taxon>
        <taxon>Thermotogales</taxon>
        <taxon>Fervidobacteriaceae</taxon>
        <taxon>Fervidobacterium</taxon>
    </lineage>
</organism>
<dbReference type="HOGENOM" id="CLU_107893_1_0_0"/>
<dbReference type="SUPFAM" id="SSF100950">
    <property type="entry name" value="NagB/RpiA/CoA transferase-like"/>
    <property type="match status" value="1"/>
</dbReference>
<dbReference type="InterPro" id="IPR037171">
    <property type="entry name" value="NagB/RpiA_transferase-like"/>
</dbReference>
<evidence type="ECO:0000313" key="3">
    <source>
        <dbReference type="Proteomes" id="UP000002415"/>
    </source>
</evidence>
<dbReference type="STRING" id="381764.Fnod_0424"/>
<dbReference type="InterPro" id="IPR009501">
    <property type="entry name" value="UCP020269"/>
</dbReference>
<evidence type="ECO:0000259" key="1">
    <source>
        <dbReference type="Pfam" id="PF02589"/>
    </source>
</evidence>
<reference evidence="2 3" key="2">
    <citation type="journal article" date="2009" name="Proc. Natl. Acad. Sci. U.S.A.">
        <title>On the chimeric nature, thermophilic origin, and phylogenetic placement of the Thermotogales.</title>
        <authorList>
            <person name="Zhaxybayeva O."/>
            <person name="Swithers K.S."/>
            <person name="Lapierre P."/>
            <person name="Fournier G.P."/>
            <person name="Bickhart D.M."/>
            <person name="DeBoy R.T."/>
            <person name="Nelson K.E."/>
            <person name="Nesbo C.L."/>
            <person name="Doolittle W.F."/>
            <person name="Gogarten J.P."/>
            <person name="Noll K.M."/>
        </authorList>
    </citation>
    <scope>NUCLEOTIDE SEQUENCE [LARGE SCALE GENOMIC DNA]</scope>
    <source>
        <strain evidence="3">ATCC 35602 / DSM 5306 / Rt17-B1</strain>
    </source>
</reference>
<dbReference type="KEGG" id="fno:Fnod_0424"/>
<dbReference type="InterPro" id="IPR003741">
    <property type="entry name" value="LUD_dom"/>
</dbReference>
<dbReference type="PIRSF" id="PIRSF020269">
    <property type="entry name" value="DUF1121"/>
    <property type="match status" value="1"/>
</dbReference>
<feature type="domain" description="LUD" evidence="1">
    <location>
        <begin position="15"/>
        <end position="206"/>
    </location>
</feature>
<evidence type="ECO:0000313" key="2">
    <source>
        <dbReference type="EMBL" id="ABS60289.1"/>
    </source>
</evidence>
<dbReference type="PANTHER" id="PTHR36179">
    <property type="entry name" value="LUD_DOM DOMAIN-CONTAINING PROTEIN"/>
    <property type="match status" value="1"/>
</dbReference>
<protein>
    <recommendedName>
        <fullName evidence="1">LUD domain-containing protein</fullName>
    </recommendedName>
</protein>
<dbReference type="OrthoDB" id="9809147at2"/>
<dbReference type="Pfam" id="PF02589">
    <property type="entry name" value="LUD_dom"/>
    <property type="match status" value="1"/>
</dbReference>
<reference evidence="2 3" key="1">
    <citation type="submission" date="2007-07" db="EMBL/GenBank/DDBJ databases">
        <title>Complete sequence of Fervidobacterium nodosum Rt17-B1.</title>
        <authorList>
            <consortium name="US DOE Joint Genome Institute"/>
            <person name="Copeland A."/>
            <person name="Lucas S."/>
            <person name="Lapidus A."/>
            <person name="Barry K."/>
            <person name="Glavina del Rio T."/>
            <person name="Dalin E."/>
            <person name="Tice H."/>
            <person name="Pitluck S."/>
            <person name="Saunders E."/>
            <person name="Brettin T."/>
            <person name="Bruce D."/>
            <person name="Detter J.C."/>
            <person name="Han C."/>
            <person name="Schmutz J."/>
            <person name="Larimer F."/>
            <person name="Land M."/>
            <person name="Hauser L."/>
            <person name="Kyrpides N."/>
            <person name="Mikhailova N."/>
            <person name="Nelson K."/>
            <person name="Gogarten J.P."/>
            <person name="Noll K."/>
            <person name="Richardson P."/>
        </authorList>
    </citation>
    <scope>NUCLEOTIDE SEQUENCE [LARGE SCALE GENOMIC DNA]</scope>
    <source>
        <strain evidence="3">ATCC 35602 / DSM 5306 / Rt17-B1</strain>
    </source>
</reference>
<gene>
    <name evidence="2" type="ordered locus">Fnod_0424</name>
</gene>
<dbReference type="eggNOG" id="COG1139">
    <property type="taxonomic scope" value="Bacteria"/>
</dbReference>
<dbReference type="PANTHER" id="PTHR36179:SF2">
    <property type="entry name" value="LUD DOMAIN-CONTAINING PROTEIN"/>
    <property type="match status" value="1"/>
</dbReference>
<sequence length="213" mass="23977">MRSELYNWKYNSLAQKIKPVLERKGFEVYVVNSTDELLSTVSSIIPEKSMVTSGGSLSVSESSVLELLKSGKYNFLDRTSAKTPEEKREIELAAFRSDYYVCSTNAITEDGKLIFLDGNGNRVAAVIYGPKNVLLISSLNKVVKDIEEARERLRYISPMNSKRLNLKTPCTINGLCQDCLSSNRICNYFVVVESSLRQPKRIKIILTTFELGL</sequence>